<evidence type="ECO:0000256" key="12">
    <source>
        <dbReference type="ARBA" id="ARBA00022842"/>
    </source>
</evidence>
<feature type="chain" id="PRO_5017260952" description="nucleoside diphosphate phosphatase" evidence="28">
    <location>
        <begin position="17"/>
        <end position="432"/>
    </location>
</feature>
<protein>
    <recommendedName>
        <fullName evidence="15">nucleoside diphosphate phosphatase</fullName>
        <ecNumber evidence="15">3.6.1.6</ecNumber>
    </recommendedName>
    <alternativeName>
        <fullName evidence="16">Guanosine-diphosphatase ENTPD5</fullName>
    </alternativeName>
    <alternativeName>
        <fullName evidence="17">Uridine-diphosphatase ENTPD5</fullName>
    </alternativeName>
</protein>
<evidence type="ECO:0000256" key="7">
    <source>
        <dbReference type="ARBA" id="ARBA00022525"/>
    </source>
</evidence>
<comment type="catalytic activity">
    <reaction evidence="22">
        <text>UDP + H2O = UMP + phosphate + H(+)</text>
        <dbReference type="Rhea" id="RHEA:64876"/>
        <dbReference type="ChEBI" id="CHEBI:15377"/>
        <dbReference type="ChEBI" id="CHEBI:15378"/>
        <dbReference type="ChEBI" id="CHEBI:43474"/>
        <dbReference type="ChEBI" id="CHEBI:57865"/>
        <dbReference type="ChEBI" id="CHEBI:58223"/>
        <dbReference type="EC" id="3.6.1.6"/>
    </reaction>
    <physiologicalReaction direction="left-to-right" evidence="22">
        <dbReference type="Rhea" id="RHEA:64877"/>
    </physiologicalReaction>
</comment>
<organism evidence="29 30">
    <name type="scientific">Paramormyrops kingsleyae</name>
    <dbReference type="NCBI Taxonomy" id="1676925"/>
    <lineage>
        <taxon>Eukaryota</taxon>
        <taxon>Metazoa</taxon>
        <taxon>Chordata</taxon>
        <taxon>Craniata</taxon>
        <taxon>Vertebrata</taxon>
        <taxon>Euteleostomi</taxon>
        <taxon>Actinopterygii</taxon>
        <taxon>Neopterygii</taxon>
        <taxon>Teleostei</taxon>
        <taxon>Osteoglossocephala</taxon>
        <taxon>Osteoglossomorpha</taxon>
        <taxon>Osteoglossiformes</taxon>
        <taxon>Mormyridae</taxon>
        <taxon>Paramormyrops</taxon>
    </lineage>
</organism>
<dbReference type="STRING" id="1676925.ENSPKIP00000004132"/>
<evidence type="ECO:0000256" key="24">
    <source>
        <dbReference type="ARBA" id="ARBA00049217"/>
    </source>
</evidence>
<dbReference type="Pfam" id="PF01150">
    <property type="entry name" value="GDA1_CD39"/>
    <property type="match status" value="1"/>
</dbReference>
<dbReference type="InterPro" id="IPR000407">
    <property type="entry name" value="GDA1_CD39_NTPase"/>
</dbReference>
<accession>A0A3B3QBP3</accession>
<evidence type="ECO:0000256" key="19">
    <source>
        <dbReference type="ARBA" id="ARBA00046723"/>
    </source>
</evidence>
<comment type="catalytic activity">
    <reaction evidence="20">
        <text>CDP + H2O = CMP + phosphate + H(+)</text>
        <dbReference type="Rhea" id="RHEA:64880"/>
        <dbReference type="ChEBI" id="CHEBI:15377"/>
        <dbReference type="ChEBI" id="CHEBI:15378"/>
        <dbReference type="ChEBI" id="CHEBI:43474"/>
        <dbReference type="ChEBI" id="CHEBI:58069"/>
        <dbReference type="ChEBI" id="CHEBI:60377"/>
        <dbReference type="EC" id="3.6.1.6"/>
    </reaction>
    <physiologicalReaction direction="left-to-right" evidence="20">
        <dbReference type="Rhea" id="RHEA:64881"/>
    </physiologicalReaction>
</comment>
<dbReference type="Ensembl" id="ENSPKIT00000028110.1">
    <property type="protein sequence ID" value="ENSPKIP00000004132.1"/>
    <property type="gene ID" value="ENSPKIG00000021371.1"/>
</dbReference>
<keyword evidence="11" id="KW-0106">Calcium</keyword>
<evidence type="ECO:0000256" key="13">
    <source>
        <dbReference type="ARBA" id="ARBA00023157"/>
    </source>
</evidence>
<evidence type="ECO:0000256" key="22">
    <source>
        <dbReference type="ARBA" id="ARBA00048075"/>
    </source>
</evidence>
<reference evidence="29" key="1">
    <citation type="submission" date="2025-08" db="UniProtKB">
        <authorList>
            <consortium name="Ensembl"/>
        </authorList>
    </citation>
    <scope>IDENTIFICATION</scope>
</reference>
<evidence type="ECO:0000256" key="26">
    <source>
        <dbReference type="PIRSR" id="PIRSR600407-1"/>
    </source>
</evidence>
<comment type="function">
    <text evidence="18">Hydrolyzes nucleoside diphosphates with a preference for GDP, IDP and UDP compared to ADP and CDP. In the lumen of the endoplasmic reticulum, hydrolyzes UDP that acts as an end-product feedback inhibitor of the UDP-Glc:glycoprotein glucosyltransferases. UMP can be transported back by an UDP-sugar antiporter to the cytosol where it is consumed to regenerate UDP-glucose. Therefore, it positively regulates protein reglucosylation by clearing UDP from the ER lumen and by promoting the regeneration of UDP-glucose. Protein reglucosylation is essential to proper glycoprotein folding and quality control in the ER.</text>
</comment>
<dbReference type="GeneID" id="111844472"/>
<evidence type="ECO:0000256" key="8">
    <source>
        <dbReference type="ARBA" id="ARBA00022729"/>
    </source>
</evidence>
<sequence>MDLKTFLQLFVLVVRALDGTIFVEGNLFDVDFSAQRENILPNSARPANSSRVFYGIMMDAGSTGTRIHVYSFIQEDPDGLPYLHNETFHSEEIGLSSYVNTPEEAGKLVRELLKVATSAVPRAMWHKTPLVLRATAGFRLLPADKAHVLIEEIKEVFSQSPFLVTSRSVSIIDGTYEGILAWVSLNFLMGHLHVDMKRSAGVLDLGGASTQISFLPKCQKTVNKAPTDHVAKLEILNTTYLLYTHSYLKNGLKVARLLTLGALGDADPGKKVFKSLCLPKNYSDNYTFGGITYEVRGNINGYNGYETCYKEVLKAIKGSVRKPYNVHENMFHAVAYYYDMAKDSGLIEGSQDEHVEVKRFKKKAKEVCGDKSKDHYGKPFDCMDLTYITALLTEGFGFQDSVGLQLTKKVKGFESSWALGAMLEYLHKVRIP</sequence>
<dbReference type="PANTHER" id="PTHR11782">
    <property type="entry name" value="ADENOSINE/GUANOSINE DIPHOSPHATASE"/>
    <property type="match status" value="1"/>
</dbReference>
<name>A0A3B3QBP3_9TELE</name>
<dbReference type="Gene3D" id="3.30.420.40">
    <property type="match status" value="1"/>
</dbReference>
<dbReference type="EC" id="3.6.1.6" evidence="15"/>
<comment type="subunit">
    <text evidence="19">Monomer; active form. Homodimer; disulfide-linked. Homodimers are enzymatically inactive.</text>
</comment>
<evidence type="ECO:0000313" key="30">
    <source>
        <dbReference type="Proteomes" id="UP000261540"/>
    </source>
</evidence>
<comment type="cofactor">
    <cofactor evidence="2">
        <name>Mg(2+)</name>
        <dbReference type="ChEBI" id="CHEBI:18420"/>
    </cofactor>
</comment>
<feature type="active site" description="Proton acceptor" evidence="26">
    <location>
        <position position="177"/>
    </location>
</feature>
<comment type="catalytic activity">
    <reaction evidence="25">
        <text>IDP + H2O = IMP + phosphate + H(+)</text>
        <dbReference type="Rhea" id="RHEA:35207"/>
        <dbReference type="ChEBI" id="CHEBI:15377"/>
        <dbReference type="ChEBI" id="CHEBI:15378"/>
        <dbReference type="ChEBI" id="CHEBI:43474"/>
        <dbReference type="ChEBI" id="CHEBI:58053"/>
        <dbReference type="ChEBI" id="CHEBI:58280"/>
        <dbReference type="EC" id="3.6.1.6"/>
    </reaction>
    <physiologicalReaction direction="left-to-right" evidence="25">
        <dbReference type="Rhea" id="RHEA:35208"/>
    </physiologicalReaction>
</comment>
<evidence type="ECO:0000256" key="11">
    <source>
        <dbReference type="ARBA" id="ARBA00022837"/>
    </source>
</evidence>
<keyword evidence="14" id="KW-0325">Glycoprotein</keyword>
<evidence type="ECO:0000256" key="14">
    <source>
        <dbReference type="ARBA" id="ARBA00023180"/>
    </source>
</evidence>
<comment type="similarity">
    <text evidence="6">Belongs to the GDA1/CD39 NTPase family.</text>
</comment>
<keyword evidence="8 28" id="KW-0732">Signal</keyword>
<evidence type="ECO:0000256" key="23">
    <source>
        <dbReference type="ARBA" id="ARBA00048756"/>
    </source>
</evidence>
<evidence type="ECO:0000256" key="6">
    <source>
        <dbReference type="ARBA" id="ARBA00009283"/>
    </source>
</evidence>
<feature type="signal peptide" evidence="28">
    <location>
        <begin position="1"/>
        <end position="16"/>
    </location>
</feature>
<keyword evidence="12" id="KW-0460">Magnesium</keyword>
<evidence type="ECO:0000256" key="20">
    <source>
        <dbReference type="ARBA" id="ARBA00047813"/>
    </source>
</evidence>
<keyword evidence="10" id="KW-0256">Endoplasmic reticulum</keyword>
<evidence type="ECO:0000256" key="5">
    <source>
        <dbReference type="ARBA" id="ARBA00004922"/>
    </source>
</evidence>
<dbReference type="GO" id="GO:0017110">
    <property type="term" value="F:nucleoside diphosphate phosphatase activity"/>
    <property type="evidence" value="ECO:0007669"/>
    <property type="project" value="UniProtKB-EC"/>
</dbReference>
<evidence type="ECO:0000256" key="3">
    <source>
        <dbReference type="ARBA" id="ARBA00004240"/>
    </source>
</evidence>
<evidence type="ECO:0000256" key="15">
    <source>
        <dbReference type="ARBA" id="ARBA00038863"/>
    </source>
</evidence>
<keyword evidence="27" id="KW-0547">Nucleotide-binding</keyword>
<evidence type="ECO:0000256" key="17">
    <source>
        <dbReference type="ARBA" id="ARBA00042507"/>
    </source>
</evidence>
<dbReference type="GO" id="GO:0005576">
    <property type="term" value="C:extracellular region"/>
    <property type="evidence" value="ECO:0007669"/>
    <property type="project" value="UniProtKB-SubCell"/>
</dbReference>
<reference evidence="29" key="2">
    <citation type="submission" date="2025-09" db="UniProtKB">
        <authorList>
            <consortium name="Ensembl"/>
        </authorList>
    </citation>
    <scope>IDENTIFICATION</scope>
</reference>
<proteinExistence type="inferred from homology"/>
<dbReference type="GeneTree" id="ENSGT01150000286963"/>
<dbReference type="RefSeq" id="XP_023668744.1">
    <property type="nucleotide sequence ID" value="XM_023812976.2"/>
</dbReference>
<evidence type="ECO:0000256" key="28">
    <source>
        <dbReference type="SAM" id="SignalP"/>
    </source>
</evidence>
<evidence type="ECO:0000256" key="4">
    <source>
        <dbReference type="ARBA" id="ARBA00004613"/>
    </source>
</evidence>
<keyword evidence="13" id="KW-1015">Disulfide bond</keyword>
<comment type="pathway">
    <text evidence="5">Protein modification; protein glycosylation.</text>
</comment>
<dbReference type="PANTHER" id="PTHR11782:SF35">
    <property type="entry name" value="NUCLEOSIDE DIPHOSPHATE PHOSPHATASE ENTPD5"/>
    <property type="match status" value="1"/>
</dbReference>
<evidence type="ECO:0000256" key="21">
    <source>
        <dbReference type="ARBA" id="ARBA00048053"/>
    </source>
</evidence>
<comment type="catalytic activity">
    <reaction evidence="23">
        <text>GDP + H2O = GMP + phosphate + H(+)</text>
        <dbReference type="Rhea" id="RHEA:22156"/>
        <dbReference type="ChEBI" id="CHEBI:15377"/>
        <dbReference type="ChEBI" id="CHEBI:15378"/>
        <dbReference type="ChEBI" id="CHEBI:43474"/>
        <dbReference type="ChEBI" id="CHEBI:58115"/>
        <dbReference type="ChEBI" id="CHEBI:58189"/>
        <dbReference type="EC" id="3.6.1.6"/>
    </reaction>
    <physiologicalReaction direction="left-to-right" evidence="23">
        <dbReference type="Rhea" id="RHEA:22157"/>
    </physiologicalReaction>
</comment>
<dbReference type="GO" id="GO:0005524">
    <property type="term" value="F:ATP binding"/>
    <property type="evidence" value="ECO:0007669"/>
    <property type="project" value="UniProtKB-KW"/>
</dbReference>
<dbReference type="Gene3D" id="3.30.420.150">
    <property type="entry name" value="Exopolyphosphatase. Domain 2"/>
    <property type="match status" value="1"/>
</dbReference>
<keyword evidence="30" id="KW-1185">Reference proteome</keyword>
<dbReference type="GO" id="GO:0005783">
    <property type="term" value="C:endoplasmic reticulum"/>
    <property type="evidence" value="ECO:0007669"/>
    <property type="project" value="UniProtKB-SubCell"/>
</dbReference>
<evidence type="ECO:0000256" key="25">
    <source>
        <dbReference type="ARBA" id="ARBA00049328"/>
    </source>
</evidence>
<evidence type="ECO:0000256" key="1">
    <source>
        <dbReference type="ARBA" id="ARBA00001913"/>
    </source>
</evidence>
<comment type="subcellular location">
    <subcellularLocation>
        <location evidence="3">Endoplasmic reticulum</location>
    </subcellularLocation>
    <subcellularLocation>
        <location evidence="4">Secreted</location>
    </subcellularLocation>
</comment>
<evidence type="ECO:0000256" key="2">
    <source>
        <dbReference type="ARBA" id="ARBA00001946"/>
    </source>
</evidence>
<comment type="catalytic activity">
    <reaction evidence="24">
        <text>ADP + H2O = AMP + phosphate + H(+)</text>
        <dbReference type="Rhea" id="RHEA:61436"/>
        <dbReference type="ChEBI" id="CHEBI:15377"/>
        <dbReference type="ChEBI" id="CHEBI:15378"/>
        <dbReference type="ChEBI" id="CHEBI:43474"/>
        <dbReference type="ChEBI" id="CHEBI:456215"/>
        <dbReference type="ChEBI" id="CHEBI:456216"/>
        <dbReference type="EC" id="3.6.1.6"/>
    </reaction>
    <physiologicalReaction direction="left-to-right" evidence="24">
        <dbReference type="Rhea" id="RHEA:61437"/>
    </physiologicalReaction>
</comment>
<keyword evidence="27" id="KW-0067">ATP-binding</keyword>
<comment type="cofactor">
    <cofactor evidence="1">
        <name>Ca(2+)</name>
        <dbReference type="ChEBI" id="CHEBI:29108"/>
    </cofactor>
</comment>
<feature type="binding site" evidence="27">
    <location>
        <begin position="207"/>
        <end position="211"/>
    </location>
    <ligand>
        <name>ATP</name>
        <dbReference type="ChEBI" id="CHEBI:30616"/>
    </ligand>
</feature>
<evidence type="ECO:0000313" key="29">
    <source>
        <dbReference type="Ensembl" id="ENSPKIP00000004132.1"/>
    </source>
</evidence>
<keyword evidence="7" id="KW-0964">Secreted</keyword>
<evidence type="ECO:0000256" key="18">
    <source>
        <dbReference type="ARBA" id="ARBA00045733"/>
    </source>
</evidence>
<comment type="catalytic activity">
    <reaction evidence="21">
        <text>a ribonucleoside 5'-diphosphate + H2O = a ribonucleoside 5'-phosphate + phosphate + H(+)</text>
        <dbReference type="Rhea" id="RHEA:36799"/>
        <dbReference type="ChEBI" id="CHEBI:15377"/>
        <dbReference type="ChEBI" id="CHEBI:15378"/>
        <dbReference type="ChEBI" id="CHEBI:43474"/>
        <dbReference type="ChEBI" id="CHEBI:57930"/>
        <dbReference type="ChEBI" id="CHEBI:58043"/>
        <dbReference type="EC" id="3.6.1.6"/>
    </reaction>
    <physiologicalReaction direction="left-to-right" evidence="21">
        <dbReference type="Rhea" id="RHEA:36800"/>
    </physiologicalReaction>
</comment>
<evidence type="ECO:0000256" key="10">
    <source>
        <dbReference type="ARBA" id="ARBA00022824"/>
    </source>
</evidence>
<evidence type="ECO:0000256" key="9">
    <source>
        <dbReference type="ARBA" id="ARBA00022801"/>
    </source>
</evidence>
<dbReference type="Proteomes" id="UP000261540">
    <property type="component" value="Unplaced"/>
</dbReference>
<evidence type="ECO:0000256" key="27">
    <source>
        <dbReference type="PIRSR" id="PIRSR600407-2"/>
    </source>
</evidence>
<keyword evidence="9" id="KW-0378">Hydrolase</keyword>
<dbReference type="AlphaFoldDB" id="A0A3B3QBP3"/>
<evidence type="ECO:0000256" key="16">
    <source>
        <dbReference type="ARBA" id="ARBA00042111"/>
    </source>
</evidence>